<dbReference type="KEGG" id="scy:SCATT_43000"/>
<accession>G8WSW5</accession>
<dbReference type="KEGG" id="sct:SCAT_4314"/>
<sequence length="68" mass="7279">MSHIDWQKSSYCGNGGNNCVQLAATDHHIAIRESTTPHAILTTTPTALHALIRGIKHGEFDGGVAERA</sequence>
<dbReference type="RefSeq" id="WP_014145026.1">
    <property type="nucleotide sequence ID" value="NC_016111.1"/>
</dbReference>
<dbReference type="HOGENOM" id="CLU_131550_1_2_11"/>
<proteinExistence type="predicted"/>
<dbReference type="STRING" id="1003195.SCATT_43000"/>
<keyword evidence="3" id="KW-1185">Reference proteome</keyword>
<gene>
    <name evidence="2" type="ordered locus">SCATT_43000</name>
</gene>
<evidence type="ECO:0000313" key="3">
    <source>
        <dbReference type="Proteomes" id="UP000007842"/>
    </source>
</evidence>
<dbReference type="Proteomes" id="UP000007842">
    <property type="component" value="Chromosome"/>
</dbReference>
<feature type="domain" description="DUF397" evidence="1">
    <location>
        <begin position="5"/>
        <end position="56"/>
    </location>
</feature>
<dbReference type="AlphaFoldDB" id="F8JRG6"/>
<dbReference type="EMBL" id="CP003219">
    <property type="protein sequence ID" value="AEW96671.1"/>
    <property type="molecule type" value="Genomic_DNA"/>
</dbReference>
<dbReference type="OrthoDB" id="4288416at2"/>
<name>F8JRG6_STREN</name>
<dbReference type="InterPro" id="IPR007278">
    <property type="entry name" value="DUF397"/>
</dbReference>
<accession>F8JRG6</accession>
<organism evidence="2 3">
    <name type="scientific">Streptantibioticus cattleyicolor (strain ATCC 35852 / DSM 46488 / JCM 4925 / NBRC 14057 / NRRL 8057)</name>
    <name type="common">Streptomyces cattleya</name>
    <dbReference type="NCBI Taxonomy" id="1003195"/>
    <lineage>
        <taxon>Bacteria</taxon>
        <taxon>Bacillati</taxon>
        <taxon>Actinomycetota</taxon>
        <taxon>Actinomycetes</taxon>
        <taxon>Kitasatosporales</taxon>
        <taxon>Streptomycetaceae</taxon>
        <taxon>Streptantibioticus</taxon>
    </lineage>
</organism>
<evidence type="ECO:0000259" key="1">
    <source>
        <dbReference type="Pfam" id="PF04149"/>
    </source>
</evidence>
<protein>
    <recommendedName>
        <fullName evidence="1">DUF397 domain-containing protein</fullName>
    </recommendedName>
</protein>
<dbReference type="Pfam" id="PF04149">
    <property type="entry name" value="DUF397"/>
    <property type="match status" value="1"/>
</dbReference>
<reference evidence="3" key="1">
    <citation type="submission" date="2011-12" db="EMBL/GenBank/DDBJ databases">
        <title>Complete genome sequence of Streptomyces cattleya strain DSM 46488.</title>
        <authorList>
            <person name="Ou H.-Y."/>
            <person name="Li P."/>
            <person name="Zhao C."/>
            <person name="O'Hagan D."/>
            <person name="Deng Z."/>
        </authorList>
    </citation>
    <scope>NUCLEOTIDE SEQUENCE [LARGE SCALE GENOMIC DNA]</scope>
    <source>
        <strain evidence="3">ATCC 35852 / DSM 46488 / JCM 4925 / NBRC 14057 / NRRL 8057</strain>
    </source>
</reference>
<dbReference type="PATRIC" id="fig|1003195.11.peg.5753"/>
<evidence type="ECO:0000313" key="2">
    <source>
        <dbReference type="EMBL" id="AEW96671.1"/>
    </source>
</evidence>